<dbReference type="GO" id="GO:0004401">
    <property type="term" value="F:histidinol-phosphatase activity"/>
    <property type="evidence" value="ECO:0007669"/>
    <property type="project" value="UniProtKB-EC"/>
</dbReference>
<dbReference type="GO" id="GO:0046872">
    <property type="term" value="F:metal ion binding"/>
    <property type="evidence" value="ECO:0007669"/>
    <property type="project" value="UniProtKB-KW"/>
</dbReference>
<feature type="binding site" evidence="10">
    <location>
        <position position="216"/>
    </location>
    <ligand>
        <name>Mg(2+)</name>
        <dbReference type="ChEBI" id="CHEBI:18420"/>
        <label>1</label>
        <note>catalytic</note>
    </ligand>
</feature>
<dbReference type="PROSITE" id="PS00629">
    <property type="entry name" value="IMP_1"/>
    <property type="match status" value="1"/>
</dbReference>
<dbReference type="PANTHER" id="PTHR20854">
    <property type="entry name" value="INOSITOL MONOPHOSPHATASE"/>
    <property type="match status" value="1"/>
</dbReference>
<evidence type="ECO:0000256" key="2">
    <source>
        <dbReference type="ARBA" id="ARBA00001946"/>
    </source>
</evidence>
<dbReference type="AlphaFoldDB" id="A0A7W7C9G6"/>
<evidence type="ECO:0000256" key="1">
    <source>
        <dbReference type="ARBA" id="ARBA00001033"/>
    </source>
</evidence>
<dbReference type="InterPro" id="IPR020550">
    <property type="entry name" value="Inositol_monophosphatase_CS"/>
</dbReference>
<sequence>MVDPARLRTVAIEVASAAGELVAAMRGGQRRFSGAVDTKSTATDVVTAADRAAEELIRSRLAELRPADGVLGEEAGDDAAGARVRWVVDPIDGTVNYLYGLPQYAVSVAAEVDGIAVAACVVEPAAGRVWSAARGQGATLDGEPLRASATVELPLTLVATGFAYKVERRGRQADLAARLARSVRDLRRSGSAAIDLCSVAAGWVDAYFEHGLGHWDWAGGGLIAEEAGAVLRRPNADGIDPDGLGADLTLAVAPGVAAELTELLRRSGAAEI</sequence>
<dbReference type="Gene3D" id="3.40.190.80">
    <property type="match status" value="1"/>
</dbReference>
<dbReference type="EC" id="3.1.3.25" evidence="11"/>
<dbReference type="GO" id="GO:0007165">
    <property type="term" value="P:signal transduction"/>
    <property type="evidence" value="ECO:0007669"/>
    <property type="project" value="TreeGrafter"/>
</dbReference>
<evidence type="ECO:0000256" key="11">
    <source>
        <dbReference type="RuleBase" id="RU364068"/>
    </source>
</evidence>
<feature type="binding site" evidence="10">
    <location>
        <position position="91"/>
    </location>
    <ligand>
        <name>Mg(2+)</name>
        <dbReference type="ChEBI" id="CHEBI:18420"/>
        <label>1</label>
        <note>catalytic</note>
    </ligand>
</feature>
<organism evidence="12 13">
    <name type="scientific">Crossiella cryophila</name>
    <dbReference type="NCBI Taxonomy" id="43355"/>
    <lineage>
        <taxon>Bacteria</taxon>
        <taxon>Bacillati</taxon>
        <taxon>Actinomycetota</taxon>
        <taxon>Actinomycetes</taxon>
        <taxon>Pseudonocardiales</taxon>
        <taxon>Pseudonocardiaceae</taxon>
        <taxon>Crossiella</taxon>
    </lineage>
</organism>
<keyword evidence="5 10" id="KW-0479">Metal-binding</keyword>
<evidence type="ECO:0000256" key="9">
    <source>
        <dbReference type="ARBA" id="ARBA00053547"/>
    </source>
</evidence>
<evidence type="ECO:0000256" key="5">
    <source>
        <dbReference type="ARBA" id="ARBA00022723"/>
    </source>
</evidence>
<evidence type="ECO:0000256" key="3">
    <source>
        <dbReference type="ARBA" id="ARBA00004970"/>
    </source>
</evidence>
<comment type="catalytic activity">
    <reaction evidence="1 11">
        <text>a myo-inositol phosphate + H2O = myo-inositol + phosphate</text>
        <dbReference type="Rhea" id="RHEA:24056"/>
        <dbReference type="ChEBI" id="CHEBI:15377"/>
        <dbReference type="ChEBI" id="CHEBI:17268"/>
        <dbReference type="ChEBI" id="CHEBI:43474"/>
        <dbReference type="ChEBI" id="CHEBI:84139"/>
        <dbReference type="EC" id="3.1.3.25"/>
    </reaction>
</comment>
<dbReference type="InterPro" id="IPR000760">
    <property type="entry name" value="Inositol_monophosphatase-like"/>
</dbReference>
<protein>
    <recommendedName>
        <fullName evidence="11">Inositol-1-monophosphatase</fullName>
        <ecNumber evidence="11">3.1.3.25</ecNumber>
    </recommendedName>
</protein>
<evidence type="ECO:0000256" key="7">
    <source>
        <dbReference type="ARBA" id="ARBA00022842"/>
    </source>
</evidence>
<evidence type="ECO:0000256" key="8">
    <source>
        <dbReference type="ARBA" id="ARBA00049158"/>
    </source>
</evidence>
<comment type="catalytic activity">
    <reaction evidence="8">
        <text>L-histidinol phosphate + H2O = L-histidinol + phosphate</text>
        <dbReference type="Rhea" id="RHEA:14465"/>
        <dbReference type="ChEBI" id="CHEBI:15377"/>
        <dbReference type="ChEBI" id="CHEBI:43474"/>
        <dbReference type="ChEBI" id="CHEBI:57699"/>
        <dbReference type="ChEBI" id="CHEBI:57980"/>
        <dbReference type="EC" id="3.1.3.15"/>
    </reaction>
</comment>
<evidence type="ECO:0000256" key="10">
    <source>
        <dbReference type="PIRSR" id="PIRSR600760-2"/>
    </source>
</evidence>
<feature type="binding site" evidence="10">
    <location>
        <position position="73"/>
    </location>
    <ligand>
        <name>Mg(2+)</name>
        <dbReference type="ChEBI" id="CHEBI:18420"/>
        <label>1</label>
        <note>catalytic</note>
    </ligand>
</feature>
<reference evidence="12 13" key="1">
    <citation type="submission" date="2020-08" db="EMBL/GenBank/DDBJ databases">
        <title>Sequencing the genomes of 1000 actinobacteria strains.</title>
        <authorList>
            <person name="Klenk H.-P."/>
        </authorList>
    </citation>
    <scope>NUCLEOTIDE SEQUENCE [LARGE SCALE GENOMIC DNA]</scope>
    <source>
        <strain evidence="12 13">DSM 44230</strain>
    </source>
</reference>
<evidence type="ECO:0000256" key="6">
    <source>
        <dbReference type="ARBA" id="ARBA00022801"/>
    </source>
</evidence>
<dbReference type="PRINTS" id="PR00377">
    <property type="entry name" value="IMPHPHTASES"/>
</dbReference>
<comment type="similarity">
    <text evidence="4 11">Belongs to the inositol monophosphatase superfamily.</text>
</comment>
<accession>A0A7W7C9G6</accession>
<comment type="caution">
    <text evidence="12">The sequence shown here is derived from an EMBL/GenBank/DDBJ whole genome shotgun (WGS) entry which is preliminary data.</text>
</comment>
<evidence type="ECO:0000313" key="13">
    <source>
        <dbReference type="Proteomes" id="UP000533598"/>
    </source>
</evidence>
<dbReference type="PROSITE" id="PS00630">
    <property type="entry name" value="IMP_2"/>
    <property type="match status" value="1"/>
</dbReference>
<dbReference type="GO" id="GO:0046854">
    <property type="term" value="P:phosphatidylinositol phosphate biosynthetic process"/>
    <property type="evidence" value="ECO:0007669"/>
    <property type="project" value="InterPro"/>
</dbReference>
<dbReference type="FunFam" id="3.30.540.10:FF:000003">
    <property type="entry name" value="Inositol-1-monophosphatase"/>
    <property type="match status" value="1"/>
</dbReference>
<proteinExistence type="inferred from homology"/>
<dbReference type="InterPro" id="IPR020583">
    <property type="entry name" value="Inositol_monoP_metal-BS"/>
</dbReference>
<dbReference type="PANTHER" id="PTHR20854:SF4">
    <property type="entry name" value="INOSITOL-1-MONOPHOSPHATASE-RELATED"/>
    <property type="match status" value="1"/>
</dbReference>
<dbReference type="InterPro" id="IPR033942">
    <property type="entry name" value="IMPase"/>
</dbReference>
<comment type="function">
    <text evidence="9">Catalyzes the dephosphorylation of histidinol-phosphate to histidinol, the direct precursor of histidine.</text>
</comment>
<comment type="pathway">
    <text evidence="3">Amino-acid biosynthesis; L-histidine biosynthesis; L-histidine from 5-phospho-alpha-D-ribose 1-diphosphate: step 8/9.</text>
</comment>
<evidence type="ECO:0000313" key="12">
    <source>
        <dbReference type="EMBL" id="MBB4676965.1"/>
    </source>
</evidence>
<feature type="binding site" evidence="10">
    <location>
        <position position="92"/>
    </location>
    <ligand>
        <name>Mg(2+)</name>
        <dbReference type="ChEBI" id="CHEBI:18420"/>
        <label>1</label>
        <note>catalytic</note>
    </ligand>
</feature>
<dbReference type="GO" id="GO:0006020">
    <property type="term" value="P:inositol metabolic process"/>
    <property type="evidence" value="ECO:0007669"/>
    <property type="project" value="TreeGrafter"/>
</dbReference>
<keyword evidence="6 11" id="KW-0378">Hydrolase</keyword>
<keyword evidence="13" id="KW-1185">Reference proteome</keyword>
<evidence type="ECO:0000256" key="4">
    <source>
        <dbReference type="ARBA" id="ARBA00009759"/>
    </source>
</evidence>
<dbReference type="Gene3D" id="3.30.540.10">
    <property type="entry name" value="Fructose-1,6-Bisphosphatase, subunit A, domain 1"/>
    <property type="match status" value="1"/>
</dbReference>
<dbReference type="GO" id="GO:0008934">
    <property type="term" value="F:inositol monophosphate 1-phosphatase activity"/>
    <property type="evidence" value="ECO:0007669"/>
    <property type="project" value="InterPro"/>
</dbReference>
<dbReference type="EMBL" id="JACHMH010000001">
    <property type="protein sequence ID" value="MBB4676965.1"/>
    <property type="molecule type" value="Genomic_DNA"/>
</dbReference>
<gene>
    <name evidence="12" type="ORF">HNR67_003083</name>
</gene>
<dbReference type="SUPFAM" id="SSF56655">
    <property type="entry name" value="Carbohydrate phosphatase"/>
    <property type="match status" value="1"/>
</dbReference>
<comment type="cofactor">
    <cofactor evidence="2 10 11">
        <name>Mg(2+)</name>
        <dbReference type="ChEBI" id="CHEBI:18420"/>
    </cofactor>
</comment>
<feature type="binding site" evidence="10">
    <location>
        <position position="89"/>
    </location>
    <ligand>
        <name>Mg(2+)</name>
        <dbReference type="ChEBI" id="CHEBI:18420"/>
        <label>1</label>
        <note>catalytic</note>
    </ligand>
</feature>
<dbReference type="Pfam" id="PF00459">
    <property type="entry name" value="Inositol_P"/>
    <property type="match status" value="1"/>
</dbReference>
<keyword evidence="7 10" id="KW-0460">Magnesium</keyword>
<dbReference type="CDD" id="cd01639">
    <property type="entry name" value="IMPase"/>
    <property type="match status" value="1"/>
</dbReference>
<name>A0A7W7C9G6_9PSEU</name>
<dbReference type="Proteomes" id="UP000533598">
    <property type="component" value="Unassembled WGS sequence"/>
</dbReference>